<comment type="caution">
    <text evidence="3">The sequence shown here is derived from an EMBL/GenBank/DDBJ whole genome shotgun (WGS) entry which is preliminary data.</text>
</comment>
<keyword evidence="1" id="KW-0175">Coiled coil</keyword>
<reference evidence="3 4" key="1">
    <citation type="submission" date="2023-11" db="EMBL/GenBank/DDBJ databases">
        <title>Halocaridina rubra genome assembly.</title>
        <authorList>
            <person name="Smith C."/>
        </authorList>
    </citation>
    <scope>NUCLEOTIDE SEQUENCE [LARGE SCALE GENOMIC DNA]</scope>
    <source>
        <strain evidence="3">EP-1</strain>
        <tissue evidence="3">Whole</tissue>
    </source>
</reference>
<feature type="region of interest" description="Disordered" evidence="2">
    <location>
        <begin position="477"/>
        <end position="506"/>
    </location>
</feature>
<feature type="compositionally biased region" description="Basic residues" evidence="2">
    <location>
        <begin position="491"/>
        <end position="503"/>
    </location>
</feature>
<proteinExistence type="predicted"/>
<accession>A0AAN8XII9</accession>
<dbReference type="AlphaFoldDB" id="A0AAN8XII9"/>
<evidence type="ECO:0000313" key="3">
    <source>
        <dbReference type="EMBL" id="KAK7079874.1"/>
    </source>
</evidence>
<organism evidence="3 4">
    <name type="scientific">Halocaridina rubra</name>
    <name type="common">Hawaiian red shrimp</name>
    <dbReference type="NCBI Taxonomy" id="373956"/>
    <lineage>
        <taxon>Eukaryota</taxon>
        <taxon>Metazoa</taxon>
        <taxon>Ecdysozoa</taxon>
        <taxon>Arthropoda</taxon>
        <taxon>Crustacea</taxon>
        <taxon>Multicrustacea</taxon>
        <taxon>Malacostraca</taxon>
        <taxon>Eumalacostraca</taxon>
        <taxon>Eucarida</taxon>
        <taxon>Decapoda</taxon>
        <taxon>Pleocyemata</taxon>
        <taxon>Caridea</taxon>
        <taxon>Atyoidea</taxon>
        <taxon>Atyidae</taxon>
        <taxon>Halocaridina</taxon>
    </lineage>
</organism>
<feature type="region of interest" description="Disordered" evidence="2">
    <location>
        <begin position="53"/>
        <end position="88"/>
    </location>
</feature>
<gene>
    <name evidence="3" type="ORF">SK128_012553</name>
</gene>
<evidence type="ECO:0000313" key="4">
    <source>
        <dbReference type="Proteomes" id="UP001381693"/>
    </source>
</evidence>
<dbReference type="EMBL" id="JAXCGZ010006302">
    <property type="protein sequence ID" value="KAK7079874.1"/>
    <property type="molecule type" value="Genomic_DNA"/>
</dbReference>
<dbReference type="Proteomes" id="UP001381693">
    <property type="component" value="Unassembled WGS sequence"/>
</dbReference>
<evidence type="ECO:0000256" key="2">
    <source>
        <dbReference type="SAM" id="MobiDB-lite"/>
    </source>
</evidence>
<name>A0AAN8XII9_HALRR</name>
<protein>
    <submittedName>
        <fullName evidence="3">Uncharacterized protein</fullName>
    </submittedName>
</protein>
<sequence>MTVSNSCEPNFLMDVSSIPQMRLLVVCFLALSGWAAAAPGTTAKSNDLSEEVQQKQEPENDTLAPALSDIARRKRGSSPTNLPYSNYRPSSGMHRYRYPLYRKRSYRPQPSYDYEDEVLLPEVESEYQDYDEQMRGPSLFRERSFQQQQDRKKEMLPEDEGYFSDDYVPDSQLLANPYVVPLAKKRDSLYTLGNSPYDLNTMGRMYEVGKRDEVSNLYDYDDMNQIHSVGRKSSPRMTPTDQFYDAINAIRKKKAMFDGAVGPAESTAEAMERLKLKNALRSAATHRYFHSQADPMIRRKRETMAKSPNMVVKVNATAAHNNDLASTIPDRYQQAQLFGDRRKRAFNDYYKWEKNALADELDPYEKRTTATDRDYNDYLTREYFKSIARSVGQMNKRMTTTAKRSPGIDEMLENPTVLAYVTDKLKEEEEEVSQEAERELKAGETEDLLDNTIVRLDALERMREALNNIFLLQQGQEPPRGAAVSDLRSASAKKRSGSTRKKLSAVDGRRIRRMRRGEDILNTVFLDNKREDCPVLDRILSEL</sequence>
<feature type="compositionally biased region" description="Polar residues" evidence="2">
    <location>
        <begin position="77"/>
        <end position="88"/>
    </location>
</feature>
<evidence type="ECO:0000256" key="1">
    <source>
        <dbReference type="SAM" id="Coils"/>
    </source>
</evidence>
<feature type="coiled-coil region" evidence="1">
    <location>
        <begin position="418"/>
        <end position="469"/>
    </location>
</feature>
<keyword evidence="4" id="KW-1185">Reference proteome</keyword>